<dbReference type="EMBL" id="NMTV01000053">
    <property type="protein sequence ID" value="PDX72218.1"/>
    <property type="molecule type" value="Genomic_DNA"/>
</dbReference>
<dbReference type="InterPro" id="IPR006311">
    <property type="entry name" value="TAT_signal"/>
</dbReference>
<dbReference type="Proteomes" id="UP000219901">
    <property type="component" value="Unassembled WGS sequence"/>
</dbReference>
<accession>A0A2A6ZZM4</accession>
<dbReference type="InterPro" id="IPR029058">
    <property type="entry name" value="AB_hydrolase_fold"/>
</dbReference>
<reference evidence="2 3" key="1">
    <citation type="journal article" date="2017" name="Front. Microbiol.">
        <title>New Insights into the Diversity of the Genus Faecalibacterium.</title>
        <authorList>
            <person name="Benevides L."/>
            <person name="Burman S."/>
            <person name="Martin R."/>
            <person name="Robert V."/>
            <person name="Thomas M."/>
            <person name="Miquel S."/>
            <person name="Chain F."/>
            <person name="Sokol H."/>
            <person name="Bermudez-Humaran L.G."/>
            <person name="Morrison M."/>
            <person name="Langella P."/>
            <person name="Azevedo V.A."/>
            <person name="Chatel J.M."/>
            <person name="Soares S."/>
        </authorList>
    </citation>
    <scope>NUCLEOTIDE SEQUENCE [LARGE SCALE GENOMIC DNA]</scope>
    <source>
        <strain evidence="2 3">CNCM I 4546</strain>
    </source>
</reference>
<dbReference type="AlphaFoldDB" id="A0A2A6ZZM4"/>
<evidence type="ECO:0000259" key="1">
    <source>
        <dbReference type="Pfam" id="PF20434"/>
    </source>
</evidence>
<gene>
    <name evidence="2" type="ORF">CGS55_09060</name>
</gene>
<dbReference type="NCBIfam" id="TIGR01409">
    <property type="entry name" value="TAT_signal_seq"/>
    <property type="match status" value="1"/>
</dbReference>
<dbReference type="SUPFAM" id="SSF53474">
    <property type="entry name" value="alpha/beta-Hydrolases"/>
    <property type="match status" value="1"/>
</dbReference>
<dbReference type="Pfam" id="PF20434">
    <property type="entry name" value="BD-FAE"/>
    <property type="match status" value="1"/>
</dbReference>
<evidence type="ECO:0000313" key="3">
    <source>
        <dbReference type="Proteomes" id="UP000219901"/>
    </source>
</evidence>
<evidence type="ECO:0000313" key="2">
    <source>
        <dbReference type="EMBL" id="PDX72218.1"/>
    </source>
</evidence>
<sequence>MSRLHLKGEMMMNRRDFMKLSAASAVTMGAVAGMAPASFAENAGVHTDAEVQAMVAEELRLSREVAFYPAAFRGDFDKFYVLFHKLSRAQYEKVDGAPVPGINASHYDMCVALTNARKALRQIKDPKSTVWEIWGDQMAVESPLPTNWENCYDNEGFRPFLNPYLLRDQGKVKGNVIIIAGGGSTHRNNVVEGYPVAEFFNKNGYNAFVLQRRVNPYAAVDQRLDLARAIRYIRHNASEKHIGKTDIMIAVGFSAGGMNVMQVVADQFGTTNTPDKVYPSYVCDAVDYESADLNVAIPIYGLFVTGLDFTKNPNLPPVFGVVGQKDGLSAMMLPSLPECANTFKDFSFYLAPDAPHGVGLGTGTKGYVDYYTQIAQWPDMAVNFIESRLGLVEKKIDMDSVGFAW</sequence>
<dbReference type="PROSITE" id="PS51318">
    <property type="entry name" value="TAT"/>
    <property type="match status" value="1"/>
</dbReference>
<comment type="caution">
    <text evidence="2">The sequence shown here is derived from an EMBL/GenBank/DDBJ whole genome shotgun (WGS) entry which is preliminary data.</text>
</comment>
<dbReference type="InterPro" id="IPR019546">
    <property type="entry name" value="TAT_signal_bac_arc"/>
</dbReference>
<dbReference type="InterPro" id="IPR049492">
    <property type="entry name" value="BD-FAE-like_dom"/>
</dbReference>
<organism evidence="2 3">
    <name type="scientific">Faecalibacterium prausnitzii</name>
    <dbReference type="NCBI Taxonomy" id="853"/>
    <lineage>
        <taxon>Bacteria</taxon>
        <taxon>Bacillati</taxon>
        <taxon>Bacillota</taxon>
        <taxon>Clostridia</taxon>
        <taxon>Eubacteriales</taxon>
        <taxon>Oscillospiraceae</taxon>
        <taxon>Faecalibacterium</taxon>
    </lineage>
</organism>
<feature type="domain" description="BD-FAE-like" evidence="1">
    <location>
        <begin position="173"/>
        <end position="257"/>
    </location>
</feature>
<dbReference type="Gene3D" id="3.40.50.1820">
    <property type="entry name" value="alpha/beta hydrolase"/>
    <property type="match status" value="1"/>
</dbReference>
<protein>
    <recommendedName>
        <fullName evidence="1">BD-FAE-like domain-containing protein</fullName>
    </recommendedName>
</protein>
<name>A0A2A6ZZM4_9FIRM</name>
<proteinExistence type="predicted"/>